<accession>A0A5M6IJ37</accession>
<dbReference type="RefSeq" id="WP_150045642.1">
    <property type="nucleotide sequence ID" value="NZ_OW485601.1"/>
</dbReference>
<dbReference type="Pfam" id="PF03480">
    <property type="entry name" value="DctP"/>
    <property type="match status" value="1"/>
</dbReference>
<keyword evidence="1" id="KW-0732">Signal</keyword>
<dbReference type="NCBIfam" id="TIGR00787">
    <property type="entry name" value="dctP"/>
    <property type="match status" value="1"/>
</dbReference>
<organism evidence="2 3">
    <name type="scientific">Rhodovastum atsumiense</name>
    <dbReference type="NCBI Taxonomy" id="504468"/>
    <lineage>
        <taxon>Bacteria</taxon>
        <taxon>Pseudomonadati</taxon>
        <taxon>Pseudomonadota</taxon>
        <taxon>Alphaproteobacteria</taxon>
        <taxon>Acetobacterales</taxon>
        <taxon>Acetobacteraceae</taxon>
        <taxon>Rhodovastum</taxon>
    </lineage>
</organism>
<dbReference type="InterPro" id="IPR018389">
    <property type="entry name" value="DctP_fam"/>
</dbReference>
<keyword evidence="3" id="KW-1185">Reference proteome</keyword>
<dbReference type="GO" id="GO:0055085">
    <property type="term" value="P:transmembrane transport"/>
    <property type="evidence" value="ECO:0007669"/>
    <property type="project" value="InterPro"/>
</dbReference>
<comment type="caution">
    <text evidence="2">The sequence shown here is derived from an EMBL/GenBank/DDBJ whole genome shotgun (WGS) entry which is preliminary data.</text>
</comment>
<dbReference type="InterPro" id="IPR004682">
    <property type="entry name" value="TRAP_DctP"/>
</dbReference>
<dbReference type="GO" id="GO:0030246">
    <property type="term" value="F:carbohydrate binding"/>
    <property type="evidence" value="ECO:0007669"/>
    <property type="project" value="TreeGrafter"/>
</dbReference>
<dbReference type="CDD" id="cd13671">
    <property type="entry name" value="PBP2_TRAP_SBP_like_3"/>
    <property type="match status" value="1"/>
</dbReference>
<sequence>MTAVAGAFALGASQLQAREFRSADVQPADYPTVKAVQFMSDQLKKATDGKYSIKVFANSQLGSEKDTIEQVKLGAIDFLRVNSGTINTICPAMMLPVLPFVFRDTAHMHAVLDGPIGDELLADCTSHGMVGLAFYDSGSRSFYTKVPIRSMADLKGQKIRVQQSDVWVSMMRMLGANATPMPTGEVYTGLKTGLIDGAENNWPTYQSSHQYEVAKYYTLTEHSMAPEVLLMSQRLYKSFTPAEQQAVRQAAKDSVPYMRKLWQEMETSSREIVEKSGVQVATIDKAPFQAAMKPVYDQFVTDPKLKALLVRIQETK</sequence>
<dbReference type="OrthoDB" id="8204956at2"/>
<dbReference type="Proteomes" id="UP000325255">
    <property type="component" value="Unassembled WGS sequence"/>
</dbReference>
<dbReference type="PIRSF" id="PIRSF006470">
    <property type="entry name" value="DctB"/>
    <property type="match status" value="1"/>
</dbReference>
<name>A0A5M6IJ37_9PROT</name>
<dbReference type="FunFam" id="3.40.190.170:FF:000001">
    <property type="entry name" value="TRAP dicarboxylate transporter, DctP subunit"/>
    <property type="match status" value="1"/>
</dbReference>
<evidence type="ECO:0000256" key="1">
    <source>
        <dbReference type="ARBA" id="ARBA00022729"/>
    </source>
</evidence>
<dbReference type="InterPro" id="IPR038404">
    <property type="entry name" value="TRAP_DctP_sf"/>
</dbReference>
<protein>
    <submittedName>
        <fullName evidence="2">TRAP transporter substrate-binding protein</fullName>
    </submittedName>
</protein>
<dbReference type="PANTHER" id="PTHR33376:SF2">
    <property type="entry name" value="DICARBOXYLATE-BINDING PERIPLASMIC PROTEIN"/>
    <property type="match status" value="1"/>
</dbReference>
<dbReference type="AlphaFoldDB" id="A0A5M6IJ37"/>
<dbReference type="PANTHER" id="PTHR33376">
    <property type="match status" value="1"/>
</dbReference>
<evidence type="ECO:0000313" key="3">
    <source>
        <dbReference type="Proteomes" id="UP000325255"/>
    </source>
</evidence>
<gene>
    <name evidence="2" type="ORF">F1189_30490</name>
</gene>
<dbReference type="NCBIfam" id="NF037995">
    <property type="entry name" value="TRAP_S1"/>
    <property type="match status" value="1"/>
</dbReference>
<dbReference type="EMBL" id="VWPK01000103">
    <property type="protein sequence ID" value="KAA5608142.1"/>
    <property type="molecule type" value="Genomic_DNA"/>
</dbReference>
<reference evidence="2 3" key="1">
    <citation type="submission" date="2019-09" db="EMBL/GenBank/DDBJ databases">
        <title>Genome sequence of Rhodovastum atsumiense, a diverse member of the Acetobacteraceae family of non-sulfur purple photosynthetic bacteria.</title>
        <authorList>
            <person name="Meyer T."/>
            <person name="Kyndt J."/>
        </authorList>
    </citation>
    <scope>NUCLEOTIDE SEQUENCE [LARGE SCALE GENOMIC DNA]</scope>
    <source>
        <strain evidence="2 3">DSM 21279</strain>
    </source>
</reference>
<proteinExistence type="predicted"/>
<evidence type="ECO:0000313" key="2">
    <source>
        <dbReference type="EMBL" id="KAA5608142.1"/>
    </source>
</evidence>
<dbReference type="GO" id="GO:0030288">
    <property type="term" value="C:outer membrane-bounded periplasmic space"/>
    <property type="evidence" value="ECO:0007669"/>
    <property type="project" value="InterPro"/>
</dbReference>
<dbReference type="Gene3D" id="3.40.190.170">
    <property type="entry name" value="Bacterial extracellular solute-binding protein, family 7"/>
    <property type="match status" value="1"/>
</dbReference>